<reference evidence="1" key="1">
    <citation type="journal article" date="2014" name="Int. J. Syst. Evol. Microbiol.">
        <title>Complete genome sequence of Corynebacterium casei LMG S-19264T (=DSM 44701T), isolated from a smear-ripened cheese.</title>
        <authorList>
            <consortium name="US DOE Joint Genome Institute (JGI-PGF)"/>
            <person name="Walter F."/>
            <person name="Albersmeier A."/>
            <person name="Kalinowski J."/>
            <person name="Ruckert C."/>
        </authorList>
    </citation>
    <scope>NUCLEOTIDE SEQUENCE</scope>
    <source>
        <strain evidence="1">CGMCC 1.10998</strain>
    </source>
</reference>
<evidence type="ECO:0000313" key="1">
    <source>
        <dbReference type="EMBL" id="GGC65529.1"/>
    </source>
</evidence>
<keyword evidence="2" id="KW-1185">Reference proteome</keyword>
<accession>A0A916UC25</accession>
<evidence type="ECO:0000313" key="2">
    <source>
        <dbReference type="Proteomes" id="UP000637423"/>
    </source>
</evidence>
<dbReference type="EMBL" id="BMED01000001">
    <property type="protein sequence ID" value="GGC65529.1"/>
    <property type="molecule type" value="Genomic_DNA"/>
</dbReference>
<reference evidence="1" key="2">
    <citation type="submission" date="2020-09" db="EMBL/GenBank/DDBJ databases">
        <authorList>
            <person name="Sun Q."/>
            <person name="Zhou Y."/>
        </authorList>
    </citation>
    <scope>NUCLEOTIDE SEQUENCE</scope>
    <source>
        <strain evidence="1">CGMCC 1.10998</strain>
    </source>
</reference>
<dbReference type="Proteomes" id="UP000637423">
    <property type="component" value="Unassembled WGS sequence"/>
</dbReference>
<organism evidence="1 2">
    <name type="scientific">Undibacterium terreum</name>
    <dbReference type="NCBI Taxonomy" id="1224302"/>
    <lineage>
        <taxon>Bacteria</taxon>
        <taxon>Pseudomonadati</taxon>
        <taxon>Pseudomonadota</taxon>
        <taxon>Betaproteobacteria</taxon>
        <taxon>Burkholderiales</taxon>
        <taxon>Oxalobacteraceae</taxon>
        <taxon>Undibacterium</taxon>
    </lineage>
</organism>
<protein>
    <submittedName>
        <fullName evidence="1">Uncharacterized protein</fullName>
    </submittedName>
</protein>
<dbReference type="AlphaFoldDB" id="A0A916UC25"/>
<sequence>MEFLKRAVLRRLQDATRLDQHTEYGDKDLPFWQHGKVLACFKSSFSLSSLGKTERTTISFWVEFEGDERPPTEVYF</sequence>
<comment type="caution">
    <text evidence="1">The sequence shown here is derived from an EMBL/GenBank/DDBJ whole genome shotgun (WGS) entry which is preliminary data.</text>
</comment>
<name>A0A916UC25_9BURK</name>
<proteinExistence type="predicted"/>
<gene>
    <name evidence="1" type="ORF">GCM10011396_10680</name>
</gene>